<accession>A0A1E3BE13</accession>
<organism evidence="2 3">
    <name type="scientific">Aspergillus cristatus</name>
    <name type="common">Chinese Fuzhuan brick tea-fermentation fungus</name>
    <name type="synonym">Eurotium cristatum</name>
    <dbReference type="NCBI Taxonomy" id="573508"/>
    <lineage>
        <taxon>Eukaryota</taxon>
        <taxon>Fungi</taxon>
        <taxon>Dikarya</taxon>
        <taxon>Ascomycota</taxon>
        <taxon>Pezizomycotina</taxon>
        <taxon>Eurotiomycetes</taxon>
        <taxon>Eurotiomycetidae</taxon>
        <taxon>Eurotiales</taxon>
        <taxon>Aspergillaceae</taxon>
        <taxon>Aspergillus</taxon>
        <taxon>Aspergillus subgen. Aspergillus</taxon>
    </lineage>
</organism>
<evidence type="ECO:0000256" key="1">
    <source>
        <dbReference type="SAM" id="MobiDB-lite"/>
    </source>
</evidence>
<name>A0A1E3BE13_ASPCR</name>
<reference evidence="2 3" key="1">
    <citation type="journal article" date="2016" name="BMC Genomics">
        <title>Comparative genomic and transcriptomic analyses of the Fuzhuan brick tea-fermentation fungus Aspergillus cristatus.</title>
        <authorList>
            <person name="Ge Y."/>
            <person name="Wang Y."/>
            <person name="Liu Y."/>
            <person name="Tan Y."/>
            <person name="Ren X."/>
            <person name="Zhang X."/>
            <person name="Hyde K.D."/>
            <person name="Liu Y."/>
            <person name="Liu Z."/>
        </authorList>
    </citation>
    <scope>NUCLEOTIDE SEQUENCE [LARGE SCALE GENOMIC DNA]</scope>
    <source>
        <strain evidence="2 3">GZAAS20.1005</strain>
    </source>
</reference>
<dbReference type="VEuPathDB" id="FungiDB:SI65_05618"/>
<dbReference type="AlphaFoldDB" id="A0A1E3BE13"/>
<protein>
    <submittedName>
        <fullName evidence="2">Uncharacterized protein</fullName>
    </submittedName>
</protein>
<dbReference type="STRING" id="573508.A0A1E3BE13"/>
<proteinExistence type="predicted"/>
<dbReference type="Proteomes" id="UP000094569">
    <property type="component" value="Unassembled WGS sequence"/>
</dbReference>
<dbReference type="OrthoDB" id="5356476at2759"/>
<keyword evidence="3" id="KW-1185">Reference proteome</keyword>
<feature type="region of interest" description="Disordered" evidence="1">
    <location>
        <begin position="1"/>
        <end position="25"/>
    </location>
</feature>
<gene>
    <name evidence="2" type="ORF">SI65_05618</name>
</gene>
<evidence type="ECO:0000313" key="3">
    <source>
        <dbReference type="Proteomes" id="UP000094569"/>
    </source>
</evidence>
<comment type="caution">
    <text evidence="2">The sequence shown here is derived from an EMBL/GenBank/DDBJ whole genome shotgun (WGS) entry which is preliminary data.</text>
</comment>
<evidence type="ECO:0000313" key="2">
    <source>
        <dbReference type="EMBL" id="ODM19001.1"/>
    </source>
</evidence>
<sequence>MATEIDPRQGVDPLQTPKPLKRPLPNAAQIPLRTFHIPDFPPEAAHLKELTLTSDIKPSEYSDLLATTVSSDAISKSIPEGIESLTLELFSLGYPASFLTNLGQSLPNLKALTLYSHLVDGISDASRKDAGEFIFNTLVGNGDNGGGLRELHLLDAFCRKGFYAGIGETLEDLYLDGDAALAMLLLEVSYTYRGHSDPDFLSRVHGDEIPLMLVPSLIAVSLRLSPPPQDGSAAGFSNGLPYDPADVDADGNPIPGQKPQGIIPFPSTHPGTALLVEKLTPTLETTEDETEDPPIPGPQALKMLDSTLYTLTLDELSRILGHQTQLAVLNASVLIGTDEHAKKTILNTIRSASPALETVELVGVPEEFIEESSLSAFHEIFPTAADMAALSESLPHLDSLSMNILCAPKFGAVSWNKQPDGEWVGGFVADDQV</sequence>
<dbReference type="EMBL" id="JXNT01000005">
    <property type="protein sequence ID" value="ODM19001.1"/>
    <property type="molecule type" value="Genomic_DNA"/>
</dbReference>